<protein>
    <submittedName>
        <fullName evidence="2">Uncharacterized protein</fullName>
    </submittedName>
</protein>
<organism evidence="2">
    <name type="scientific">bioreactor metagenome</name>
    <dbReference type="NCBI Taxonomy" id="1076179"/>
    <lineage>
        <taxon>unclassified sequences</taxon>
        <taxon>metagenomes</taxon>
        <taxon>ecological metagenomes</taxon>
    </lineage>
</organism>
<sequence>MAGNEGHPFFGNQYARSCYTGGYQYDWKPNSSVTEVLKQSTKSVSDNIKGVSSSTALPQSENKILPRVSKIGNDGKGAMFAVVIVSVITAIGTGAYFLYKHINKNRKSKEEAFQSTKLENVGTCKHCGEPLCGSEYVDENTSVSHTAYIICTKCNEKNYAWYPHDENAQEFDE</sequence>
<keyword evidence="1" id="KW-0812">Transmembrane</keyword>
<accession>A0A645C9X2</accession>
<name>A0A645C9X2_9ZZZZ</name>
<dbReference type="AlphaFoldDB" id="A0A645C9X2"/>
<evidence type="ECO:0000256" key="1">
    <source>
        <dbReference type="SAM" id="Phobius"/>
    </source>
</evidence>
<dbReference type="EMBL" id="VSSQ01025527">
    <property type="protein sequence ID" value="MPM73725.1"/>
    <property type="molecule type" value="Genomic_DNA"/>
</dbReference>
<feature type="transmembrane region" description="Helical" evidence="1">
    <location>
        <begin position="78"/>
        <end position="99"/>
    </location>
</feature>
<comment type="caution">
    <text evidence="2">The sequence shown here is derived from an EMBL/GenBank/DDBJ whole genome shotgun (WGS) entry which is preliminary data.</text>
</comment>
<keyword evidence="1" id="KW-0472">Membrane</keyword>
<gene>
    <name evidence="2" type="ORF">SDC9_120707</name>
</gene>
<reference evidence="2" key="1">
    <citation type="submission" date="2019-08" db="EMBL/GenBank/DDBJ databases">
        <authorList>
            <person name="Kucharzyk K."/>
            <person name="Murdoch R.W."/>
            <person name="Higgins S."/>
            <person name="Loffler F."/>
        </authorList>
    </citation>
    <scope>NUCLEOTIDE SEQUENCE</scope>
</reference>
<evidence type="ECO:0000313" key="2">
    <source>
        <dbReference type="EMBL" id="MPM73725.1"/>
    </source>
</evidence>
<keyword evidence="1" id="KW-1133">Transmembrane helix</keyword>
<proteinExistence type="predicted"/>